<dbReference type="GO" id="GO:0016853">
    <property type="term" value="F:isomerase activity"/>
    <property type="evidence" value="ECO:0007669"/>
    <property type="project" value="UniProtKB-KW"/>
</dbReference>
<proteinExistence type="inferred from homology"/>
<sequence length="258" mass="26736">MTSSLVKTEKQDGFARVILDRPAKRNALNIEMLTGLVDALRDCQADPGVRAIVISGSERGFAAGADIGSLAAASSIELYTSGFSEKWDEVAAITKPLIAAISSHALGGGLELALICDIVVADRTAVLGLPETTIGTIPGAGGTQRLVRAVGKSMAMEMVLAGRKLDAEEARACGLVSSIAADGQTVEAHACAIAERIARAAPLAVAMAKAAVLESFETPLSAGIRYERSLSALIAASDDRAEGMRAFAAKERPQFKGR</sequence>
<keyword evidence="2 3" id="KW-0456">Lyase</keyword>
<gene>
    <name evidence="3" type="primary">paaF</name>
    <name evidence="3" type="ORF">CUJ84_pRLN1000678</name>
</gene>
<dbReference type="Pfam" id="PF00378">
    <property type="entry name" value="ECH_1"/>
    <property type="match status" value="1"/>
</dbReference>
<dbReference type="GO" id="GO:0006635">
    <property type="term" value="P:fatty acid beta-oxidation"/>
    <property type="evidence" value="ECO:0007669"/>
    <property type="project" value="TreeGrafter"/>
</dbReference>
<dbReference type="EC" id="4.2.1.17" evidence="3"/>
<reference evidence="3 4" key="1">
    <citation type="submission" date="2017-11" db="EMBL/GenBank/DDBJ databases">
        <title>Complete genome of Rhizobium leguminosarum Norway, an ineffective micro-symbiont.</title>
        <authorList>
            <person name="Hoffrichter A."/>
            <person name="Liang J."/>
            <person name="Brachmann A."/>
            <person name="Marin M."/>
        </authorList>
    </citation>
    <scope>NUCLEOTIDE SEQUENCE [LARGE SCALE GENOMIC DNA]</scope>
    <source>
        <strain evidence="3 4">Norway</strain>
        <plasmid evidence="4">Plasmid prln1</plasmid>
    </source>
</reference>
<evidence type="ECO:0000313" key="3">
    <source>
        <dbReference type="EMBL" id="AUW46134.1"/>
    </source>
</evidence>
<organism evidence="3 4">
    <name type="scientific">Rhizobium leguminosarum</name>
    <dbReference type="NCBI Taxonomy" id="384"/>
    <lineage>
        <taxon>Bacteria</taxon>
        <taxon>Pseudomonadati</taxon>
        <taxon>Pseudomonadota</taxon>
        <taxon>Alphaproteobacteria</taxon>
        <taxon>Hyphomicrobiales</taxon>
        <taxon>Rhizobiaceae</taxon>
        <taxon>Rhizobium/Agrobacterium group</taxon>
        <taxon>Rhizobium</taxon>
    </lineage>
</organism>
<geneLocation type="plasmid" evidence="4">
    <name>prln1</name>
</geneLocation>
<dbReference type="CDD" id="cd06558">
    <property type="entry name" value="crotonase-like"/>
    <property type="match status" value="1"/>
</dbReference>
<dbReference type="PANTHER" id="PTHR11941:SF54">
    <property type="entry name" value="ENOYL-COA HYDRATASE, MITOCHONDRIAL"/>
    <property type="match status" value="1"/>
</dbReference>
<dbReference type="Gene3D" id="1.10.12.10">
    <property type="entry name" value="Lyase 2-enoyl-coa Hydratase, Chain A, domain 2"/>
    <property type="match status" value="1"/>
</dbReference>
<protein>
    <submittedName>
        <fullName evidence="3">Enoyl-CoA hydratase-isomerase</fullName>
        <ecNumber evidence="3">4.2.1.17</ecNumber>
    </submittedName>
</protein>
<name>A0A2K9ZD15_RHILE</name>
<dbReference type="Gene3D" id="3.90.226.10">
    <property type="entry name" value="2-enoyl-CoA Hydratase, Chain A, domain 1"/>
    <property type="match status" value="1"/>
</dbReference>
<dbReference type="FunFam" id="1.10.12.10:FF:000001">
    <property type="entry name" value="Probable enoyl-CoA hydratase, mitochondrial"/>
    <property type="match status" value="1"/>
</dbReference>
<dbReference type="GO" id="GO:0004300">
    <property type="term" value="F:enoyl-CoA hydratase activity"/>
    <property type="evidence" value="ECO:0007669"/>
    <property type="project" value="UniProtKB-EC"/>
</dbReference>
<evidence type="ECO:0000313" key="4">
    <source>
        <dbReference type="Proteomes" id="UP000238523"/>
    </source>
</evidence>
<dbReference type="PANTHER" id="PTHR11941">
    <property type="entry name" value="ENOYL-COA HYDRATASE-RELATED"/>
    <property type="match status" value="1"/>
</dbReference>
<dbReference type="InterPro" id="IPR014748">
    <property type="entry name" value="Enoyl-CoA_hydra_C"/>
</dbReference>
<accession>A0A2K9ZD15</accession>
<dbReference type="FunFam" id="3.90.226.10:FF:000009">
    <property type="entry name" value="Carnitinyl-CoA dehydratase"/>
    <property type="match status" value="1"/>
</dbReference>
<comment type="similarity">
    <text evidence="1">Belongs to the enoyl-CoA hydratase/isomerase family.</text>
</comment>
<keyword evidence="3" id="KW-0614">Plasmid</keyword>
<evidence type="ECO:0000256" key="1">
    <source>
        <dbReference type="ARBA" id="ARBA00005254"/>
    </source>
</evidence>
<dbReference type="RefSeq" id="WP_105008805.1">
    <property type="nucleotide sequence ID" value="NZ_CP025013.1"/>
</dbReference>
<evidence type="ECO:0000256" key="2">
    <source>
        <dbReference type="ARBA" id="ARBA00023239"/>
    </source>
</evidence>
<dbReference type="InterPro" id="IPR029045">
    <property type="entry name" value="ClpP/crotonase-like_dom_sf"/>
</dbReference>
<dbReference type="EMBL" id="CP025013">
    <property type="protein sequence ID" value="AUW46134.1"/>
    <property type="molecule type" value="Genomic_DNA"/>
</dbReference>
<dbReference type="AlphaFoldDB" id="A0A2K9ZD15"/>
<dbReference type="SUPFAM" id="SSF52096">
    <property type="entry name" value="ClpP/crotonase"/>
    <property type="match status" value="1"/>
</dbReference>
<keyword evidence="3" id="KW-0413">Isomerase</keyword>
<dbReference type="Proteomes" id="UP000238523">
    <property type="component" value="Plasmid pRLN1"/>
</dbReference>
<dbReference type="InterPro" id="IPR001753">
    <property type="entry name" value="Enoyl-CoA_hydra/iso"/>
</dbReference>